<dbReference type="EMBL" id="CP066092">
    <property type="protein sequence ID" value="QQB20879.1"/>
    <property type="molecule type" value="Genomic_DNA"/>
</dbReference>
<sequence>MEKIFIQNYNWGPELEVIRTHELLIAINNYVNENCAENVDPRFNILTDENNNSLDDLQKFYAILAFSRGELFENCKSRNYISYKASTIFNNDRLTIQSLKHEYRSYLSECVVLYDRLAYFISFLELCYKSNGISFESETVMLHTFFNPLLFDIRNENAHHRYVVRTEYLEVEYLESLIHDMNYNGDTSQNTIEQYVEKLGRLIEKDLDWFEYTSKEFAGFFIRFLNCISTKILNDGLLHEPKELPSDLVLNKKSHQISDEKYIIKNYSMRAMTQIIDRLIGC</sequence>
<dbReference type="Proteomes" id="UP000595481">
    <property type="component" value="Chromosome"/>
</dbReference>
<keyword evidence="2" id="KW-1185">Reference proteome</keyword>
<dbReference type="GeneID" id="69550602"/>
<evidence type="ECO:0000313" key="2">
    <source>
        <dbReference type="Proteomes" id="UP000595481"/>
    </source>
</evidence>
<reference evidence="1 2" key="1">
    <citation type="submission" date="2020-12" db="EMBL/GenBank/DDBJ databases">
        <title>FDA dAtabase for Regulatory Grade micrObial Sequences (FDA-ARGOS): Supporting development and validation of Infectious Disease Dx tests.</title>
        <authorList>
            <person name="Sproer C."/>
            <person name="Gronow S."/>
            <person name="Severitt S."/>
            <person name="Schroder I."/>
            <person name="Tallon L."/>
            <person name="Sadzewicz L."/>
            <person name="Zhao X."/>
            <person name="Boylan J."/>
            <person name="Ott S."/>
            <person name="Bowen H."/>
            <person name="Vavikolanu K."/>
            <person name="Mehta A."/>
            <person name="Aluvathingal J."/>
            <person name="Nadendla S."/>
            <person name="Lowell S."/>
            <person name="Myers T."/>
            <person name="Yan Y."/>
            <person name="Sichtig H."/>
        </authorList>
    </citation>
    <scope>NUCLEOTIDE SEQUENCE [LARGE SCALE GENOMIC DNA]</scope>
    <source>
        <strain evidence="1 2">FDAARGOS_986</strain>
    </source>
</reference>
<name>A0A7T4ABL0_AERJA</name>
<proteinExistence type="predicted"/>
<accession>A0A7T4ABL0</accession>
<gene>
    <name evidence="1" type="ORF">I6H43_04935</name>
</gene>
<dbReference type="RefSeq" id="WP_042032903.1">
    <property type="nucleotide sequence ID" value="NZ_CAWMFX010000052.1"/>
</dbReference>
<protein>
    <submittedName>
        <fullName evidence="1">Uncharacterized protein</fullName>
    </submittedName>
</protein>
<evidence type="ECO:0000313" key="1">
    <source>
        <dbReference type="EMBL" id="QQB20879.1"/>
    </source>
</evidence>
<organism evidence="1 2">
    <name type="scientific">Aeromonas jandaei</name>
    <dbReference type="NCBI Taxonomy" id="650"/>
    <lineage>
        <taxon>Bacteria</taxon>
        <taxon>Pseudomonadati</taxon>
        <taxon>Pseudomonadota</taxon>
        <taxon>Gammaproteobacteria</taxon>
        <taxon>Aeromonadales</taxon>
        <taxon>Aeromonadaceae</taxon>
        <taxon>Aeromonas</taxon>
    </lineage>
</organism>